<accession>A0A1B1S731</accession>
<gene>
    <name evidence="1" type="ORF">A4V02_01850</name>
</gene>
<dbReference type="KEGG" id="pary:A4V02_01850"/>
<dbReference type="Pfam" id="PF09365">
    <property type="entry name" value="DUF2461"/>
    <property type="match status" value="1"/>
</dbReference>
<protein>
    <recommendedName>
        <fullName evidence="3">DUF2461 domain-containing protein</fullName>
    </recommendedName>
</protein>
<dbReference type="RefSeq" id="WP_068959990.1">
    <property type="nucleotide sequence ID" value="NZ_CAJTAP010000025.1"/>
</dbReference>
<organism evidence="1 2">
    <name type="scientific">Muribaculum intestinale</name>
    <dbReference type="NCBI Taxonomy" id="1796646"/>
    <lineage>
        <taxon>Bacteria</taxon>
        <taxon>Pseudomonadati</taxon>
        <taxon>Bacteroidota</taxon>
        <taxon>Bacteroidia</taxon>
        <taxon>Bacteroidales</taxon>
        <taxon>Muribaculaceae</taxon>
        <taxon>Muribaculum</taxon>
    </lineage>
</organism>
<dbReference type="InterPro" id="IPR015996">
    <property type="entry name" value="UCP028451"/>
</dbReference>
<evidence type="ECO:0008006" key="3">
    <source>
        <dbReference type="Google" id="ProtNLM"/>
    </source>
</evidence>
<dbReference type="InterPro" id="IPR012808">
    <property type="entry name" value="CHP02453"/>
</dbReference>
<dbReference type="OrthoDB" id="9794241at2"/>
<proteinExistence type="predicted"/>
<dbReference type="GeneID" id="65535582"/>
<dbReference type="Proteomes" id="UP000186351">
    <property type="component" value="Chromosome"/>
</dbReference>
<dbReference type="EMBL" id="CP015402">
    <property type="protein sequence ID" value="ANU62599.1"/>
    <property type="molecule type" value="Genomic_DNA"/>
</dbReference>
<accession>A0A1Z2XES2</accession>
<dbReference type="PIRSF" id="PIRSF028451">
    <property type="entry name" value="UCP028451"/>
    <property type="match status" value="1"/>
</dbReference>
<name>A0A1B1S731_9BACT</name>
<dbReference type="PANTHER" id="PTHR36452">
    <property type="entry name" value="CHROMOSOME 12, WHOLE GENOME SHOTGUN SEQUENCE"/>
    <property type="match status" value="1"/>
</dbReference>
<keyword evidence="2" id="KW-1185">Reference proteome</keyword>
<dbReference type="STRING" id="1796646.A4V02_01850"/>
<evidence type="ECO:0000313" key="1">
    <source>
        <dbReference type="EMBL" id="ANU62599.1"/>
    </source>
</evidence>
<evidence type="ECO:0000313" key="2">
    <source>
        <dbReference type="Proteomes" id="UP000186351"/>
    </source>
</evidence>
<dbReference type="PANTHER" id="PTHR36452:SF1">
    <property type="entry name" value="DUF2461 DOMAIN-CONTAINING PROTEIN"/>
    <property type="match status" value="1"/>
</dbReference>
<sequence length="228" mass="26697">MEDILNFLRSLRAHNDRDWFNANKDWYQRVKKHVESLAYDLIAVVAEGDPSASGLTAADCTYRIYRDTRFSSDKTPYKTHIGIFINPPAGKKSMRCGYYLHIEPDNCFVAAGTVCLPSPLVREIRRSIYDEIDEYRSIVESDEFRAQYHTIGENMLKTAPKGFPKDWEYINYVRPKDFCCSSKQLSEEFMLRPDLPEALRPAIRQARRFNDFINYTIDEYIEHNRAAR</sequence>
<dbReference type="NCBIfam" id="TIGR02453">
    <property type="entry name" value="TIGR02453 family protein"/>
    <property type="match status" value="1"/>
</dbReference>
<reference evidence="2" key="1">
    <citation type="submission" date="2016-04" db="EMBL/GenBank/DDBJ databases">
        <title>Complete Genome Sequences of Twelve Strains of a Stable Defined Moderately Diverse Mouse Microbiota 2 (sDMDMm2).</title>
        <authorList>
            <person name="Uchimura Y."/>
            <person name="Wyss M."/>
            <person name="Brugiroux S."/>
            <person name="Limenitakis J.P."/>
            <person name="Stecher B."/>
            <person name="McCoy K.D."/>
            <person name="Macpherson A.J."/>
        </authorList>
    </citation>
    <scope>NUCLEOTIDE SEQUENCE [LARGE SCALE GENOMIC DNA]</scope>
    <source>
        <strain evidence="2">YL27</strain>
    </source>
</reference>
<dbReference type="AlphaFoldDB" id="A0A1B1S731"/>